<organism evidence="3 4">
    <name type="scientific">Sporomusa malonica</name>
    <dbReference type="NCBI Taxonomy" id="112901"/>
    <lineage>
        <taxon>Bacteria</taxon>
        <taxon>Bacillati</taxon>
        <taxon>Bacillota</taxon>
        <taxon>Negativicutes</taxon>
        <taxon>Selenomonadales</taxon>
        <taxon>Sporomusaceae</taxon>
        <taxon>Sporomusa</taxon>
    </lineage>
</organism>
<dbReference type="InterPro" id="IPR008988">
    <property type="entry name" value="Transcriptional_repressor_C"/>
</dbReference>
<accession>A0A1W2C3E9</accession>
<keyword evidence="1" id="KW-0408">Iron</keyword>
<dbReference type="InterPro" id="IPR052713">
    <property type="entry name" value="FeoA"/>
</dbReference>
<dbReference type="GO" id="GO:0046914">
    <property type="term" value="F:transition metal ion binding"/>
    <property type="evidence" value="ECO:0007669"/>
    <property type="project" value="InterPro"/>
</dbReference>
<reference evidence="3 4" key="1">
    <citation type="submission" date="2017-04" db="EMBL/GenBank/DDBJ databases">
        <authorList>
            <person name="Afonso C.L."/>
            <person name="Miller P.J."/>
            <person name="Scott M.A."/>
            <person name="Spackman E."/>
            <person name="Goraichik I."/>
            <person name="Dimitrov K.M."/>
            <person name="Suarez D.L."/>
            <person name="Swayne D.E."/>
        </authorList>
    </citation>
    <scope>NUCLEOTIDE SEQUENCE [LARGE SCALE GENOMIC DNA]</scope>
    <source>
        <strain evidence="3 4">DSM 5090</strain>
    </source>
</reference>
<evidence type="ECO:0000259" key="2">
    <source>
        <dbReference type="SMART" id="SM00899"/>
    </source>
</evidence>
<gene>
    <name evidence="3" type="ORF">SAMN04488500_109109</name>
</gene>
<name>A0A1W2C3E9_9FIRM</name>
<keyword evidence="4" id="KW-1185">Reference proteome</keyword>
<dbReference type="InterPro" id="IPR007167">
    <property type="entry name" value="Fe-transptr_FeoA-like"/>
</dbReference>
<evidence type="ECO:0000313" key="4">
    <source>
        <dbReference type="Proteomes" id="UP000192738"/>
    </source>
</evidence>
<dbReference type="SMART" id="SM00899">
    <property type="entry name" value="FeoA"/>
    <property type="match status" value="1"/>
</dbReference>
<dbReference type="STRING" id="112901.SAMN04488500_109109"/>
<dbReference type="Proteomes" id="UP000192738">
    <property type="component" value="Unassembled WGS sequence"/>
</dbReference>
<dbReference type="RefSeq" id="WP_245823969.1">
    <property type="nucleotide sequence ID" value="NZ_CP155572.1"/>
</dbReference>
<dbReference type="AlphaFoldDB" id="A0A1W2C3E9"/>
<dbReference type="Pfam" id="PF04023">
    <property type="entry name" value="FeoA"/>
    <property type="match status" value="1"/>
</dbReference>
<dbReference type="Gene3D" id="2.30.30.90">
    <property type="match status" value="1"/>
</dbReference>
<dbReference type="SUPFAM" id="SSF50037">
    <property type="entry name" value="C-terminal domain of transcriptional repressors"/>
    <property type="match status" value="1"/>
</dbReference>
<dbReference type="PANTHER" id="PTHR42954">
    <property type="entry name" value="FE(2+) TRANSPORT PROTEIN A"/>
    <property type="match status" value="1"/>
</dbReference>
<evidence type="ECO:0000256" key="1">
    <source>
        <dbReference type="ARBA" id="ARBA00023004"/>
    </source>
</evidence>
<sequence>MSTHQMSTIALSELAVGASCFVASVELEGLLRRRILDLGMVPGTPIRCVRKSPAGDPIAYAVRGSTIALRSDDARLIRAYLPDDTRTYGGNKEWHK</sequence>
<dbReference type="PANTHER" id="PTHR42954:SF2">
    <property type="entry name" value="FE(2+) TRANSPORT PROTEIN A"/>
    <property type="match status" value="1"/>
</dbReference>
<dbReference type="InterPro" id="IPR038157">
    <property type="entry name" value="FeoA_core_dom"/>
</dbReference>
<proteinExistence type="predicted"/>
<feature type="domain" description="Ferrous iron transporter FeoA-like" evidence="2">
    <location>
        <begin position="9"/>
        <end position="81"/>
    </location>
</feature>
<dbReference type="EMBL" id="FWXI01000009">
    <property type="protein sequence ID" value="SMC79703.1"/>
    <property type="molecule type" value="Genomic_DNA"/>
</dbReference>
<protein>
    <submittedName>
        <fullName evidence="3">Ferrous iron transport protein A</fullName>
    </submittedName>
</protein>
<evidence type="ECO:0000313" key="3">
    <source>
        <dbReference type="EMBL" id="SMC79703.1"/>
    </source>
</evidence>